<keyword evidence="4 6" id="KW-1015">Disulfide bond</keyword>
<dbReference type="PATRIC" id="fig|1202724.3.peg.201"/>
<keyword evidence="9" id="KW-1185">Reference proteome</keyword>
<dbReference type="STRING" id="1202724.AM493_01005"/>
<evidence type="ECO:0000256" key="6">
    <source>
        <dbReference type="HAMAP-Rule" id="MF_00269"/>
    </source>
</evidence>
<comment type="caution">
    <text evidence="8">The sequence shown here is derived from an EMBL/GenBank/DDBJ whole genome shotgun (WGS) entry which is preliminary data.</text>
</comment>
<dbReference type="InterPro" id="IPR050455">
    <property type="entry name" value="Tpx_Peroxidase_subfamily"/>
</dbReference>
<dbReference type="Proteomes" id="UP000037755">
    <property type="component" value="Unassembled WGS sequence"/>
</dbReference>
<dbReference type="InterPro" id="IPR013766">
    <property type="entry name" value="Thioredoxin_domain"/>
</dbReference>
<evidence type="ECO:0000256" key="1">
    <source>
        <dbReference type="ARBA" id="ARBA00022559"/>
    </source>
</evidence>
<organism evidence="8 9">
    <name type="scientific">Flavobacterium akiainvivens</name>
    <dbReference type="NCBI Taxonomy" id="1202724"/>
    <lineage>
        <taxon>Bacteria</taxon>
        <taxon>Pseudomonadati</taxon>
        <taxon>Bacteroidota</taxon>
        <taxon>Flavobacteriia</taxon>
        <taxon>Flavobacteriales</taxon>
        <taxon>Flavobacteriaceae</taxon>
        <taxon>Flavobacterium</taxon>
    </lineage>
</organism>
<reference evidence="8 9" key="1">
    <citation type="submission" date="2015-08" db="EMBL/GenBank/DDBJ databases">
        <title>Whole genome sequence of Flavobacterium akiainvivens IK-1T, from decaying Wikstroemia oahuensis, an endemic Hawaiian shrub.</title>
        <authorList>
            <person name="Wan X."/>
            <person name="Hou S."/>
            <person name="Saito J."/>
            <person name="Donachie S."/>
        </authorList>
    </citation>
    <scope>NUCLEOTIDE SEQUENCE [LARGE SCALE GENOMIC DNA]</scope>
    <source>
        <strain evidence="8 9">IK-1</strain>
    </source>
</reference>
<dbReference type="RefSeq" id="WP_054405819.1">
    <property type="nucleotide sequence ID" value="NZ_FOYA01000013.1"/>
</dbReference>
<keyword evidence="1 6" id="KW-0575">Peroxidase</keyword>
<evidence type="ECO:0000313" key="9">
    <source>
        <dbReference type="Proteomes" id="UP000037755"/>
    </source>
</evidence>
<evidence type="ECO:0000256" key="2">
    <source>
        <dbReference type="ARBA" id="ARBA00022862"/>
    </source>
</evidence>
<evidence type="ECO:0000259" key="7">
    <source>
        <dbReference type="PROSITE" id="PS51352"/>
    </source>
</evidence>
<keyword evidence="5 6" id="KW-0676">Redox-active center</keyword>
<dbReference type="PANTHER" id="PTHR43110:SF1">
    <property type="entry name" value="THIOL PEROXIDASE"/>
    <property type="match status" value="1"/>
</dbReference>
<dbReference type="PROSITE" id="PS01265">
    <property type="entry name" value="TPX"/>
    <property type="match status" value="1"/>
</dbReference>
<evidence type="ECO:0000313" key="8">
    <source>
        <dbReference type="EMBL" id="KOS04780.1"/>
    </source>
</evidence>
<dbReference type="AlphaFoldDB" id="A0A0N0RQC2"/>
<accession>A0A0N0RQC2</accession>
<dbReference type="Gene3D" id="3.40.30.10">
    <property type="entry name" value="Glutaredoxin"/>
    <property type="match status" value="1"/>
</dbReference>
<dbReference type="InterPro" id="IPR002065">
    <property type="entry name" value="TPX"/>
</dbReference>
<feature type="disulfide bond" description="Redox-active" evidence="6">
    <location>
        <begin position="60"/>
        <end position="94"/>
    </location>
</feature>
<name>A0A0N0RQC2_9FLAO</name>
<comment type="catalytic activity">
    <reaction evidence="6">
        <text>a hydroperoxide + [thioredoxin]-dithiol = an alcohol + [thioredoxin]-disulfide + H2O</text>
        <dbReference type="Rhea" id="RHEA:62620"/>
        <dbReference type="Rhea" id="RHEA-COMP:10698"/>
        <dbReference type="Rhea" id="RHEA-COMP:10700"/>
        <dbReference type="ChEBI" id="CHEBI:15377"/>
        <dbReference type="ChEBI" id="CHEBI:29950"/>
        <dbReference type="ChEBI" id="CHEBI:30879"/>
        <dbReference type="ChEBI" id="CHEBI:35924"/>
        <dbReference type="ChEBI" id="CHEBI:50058"/>
        <dbReference type="EC" id="1.11.1.24"/>
    </reaction>
</comment>
<gene>
    <name evidence="6" type="primary">tpx</name>
    <name evidence="8" type="ORF">AM493_01005</name>
</gene>
<dbReference type="OrthoDB" id="9781543at2"/>
<evidence type="ECO:0000256" key="3">
    <source>
        <dbReference type="ARBA" id="ARBA00023002"/>
    </source>
</evidence>
<evidence type="ECO:0000256" key="4">
    <source>
        <dbReference type="ARBA" id="ARBA00023157"/>
    </source>
</evidence>
<dbReference type="InterPro" id="IPR013740">
    <property type="entry name" value="Redoxin"/>
</dbReference>
<dbReference type="SUPFAM" id="SSF52833">
    <property type="entry name" value="Thioredoxin-like"/>
    <property type="match status" value="1"/>
</dbReference>
<sequence>MADITLFGDPVKTWGELPEVGTQAPGFSLITNNLEVTTLDDFKGTKLIINIFPSIDTQTCALSVRRFNEKASGLENTKILCVSRDLPFAQDRFCAAEGLENVITLSDYRNDNFGENYGVMIDGGKLSGLHSRAIVVIDENGVVKYTEQVPELKDEPNYDAALNAL</sequence>
<comment type="subunit">
    <text evidence="6">Homodimer.</text>
</comment>
<comment type="function">
    <text evidence="6">Thiol-specific peroxidase that catalyzes the reduction of hydrogen peroxide and organic hydroperoxides to water and alcohols, respectively. Plays a role in cell protection against oxidative stress by detoxifying peroxides.</text>
</comment>
<keyword evidence="3 6" id="KW-0560">Oxidoreductase</keyword>
<dbReference type="PROSITE" id="PS51352">
    <property type="entry name" value="THIOREDOXIN_2"/>
    <property type="match status" value="1"/>
</dbReference>
<dbReference type="PANTHER" id="PTHR43110">
    <property type="entry name" value="THIOL PEROXIDASE"/>
    <property type="match status" value="1"/>
</dbReference>
<comment type="similarity">
    <text evidence="6">Belongs to the peroxiredoxin family. Tpx subfamily.</text>
</comment>
<dbReference type="EC" id="1.11.1.24" evidence="6"/>
<feature type="active site" description="Cysteine sulfenic acid (-SOH) intermediate" evidence="6">
    <location>
        <position position="60"/>
    </location>
</feature>
<comment type="miscellaneous">
    <text evidence="6">The active site is a conserved redox-active cysteine residue, the peroxidatic cysteine (C(P)), which makes the nucleophilic attack on the peroxide substrate. The peroxide oxidizes the C(P)-SH to cysteine sulfenic acid (C(P)-SOH), which then reacts with another cysteine residue, the resolving cysteine (C(R)), to form a disulfide bridge. The disulfide is subsequently reduced by an appropriate electron donor to complete the catalytic cycle. In this atypical 2-Cys peroxiredoxin, C(R) is present in the same subunit to form an intramolecular disulfide. The disulfide is subsequently reduced by thioredoxin.</text>
</comment>
<dbReference type="NCBIfam" id="NF001808">
    <property type="entry name" value="PRK00522.1"/>
    <property type="match status" value="1"/>
</dbReference>
<feature type="domain" description="Thioredoxin" evidence="7">
    <location>
        <begin position="18"/>
        <end position="165"/>
    </location>
</feature>
<dbReference type="InterPro" id="IPR018219">
    <property type="entry name" value="Tpx_CS"/>
</dbReference>
<proteinExistence type="inferred from homology"/>
<dbReference type="EMBL" id="LIYD01000005">
    <property type="protein sequence ID" value="KOS04780.1"/>
    <property type="molecule type" value="Genomic_DNA"/>
</dbReference>
<dbReference type="Pfam" id="PF08534">
    <property type="entry name" value="Redoxin"/>
    <property type="match status" value="1"/>
</dbReference>
<protein>
    <recommendedName>
        <fullName evidence="6">Thiol peroxidase</fullName>
        <shortName evidence="6">Tpx</shortName>
        <ecNumber evidence="6">1.11.1.24</ecNumber>
    </recommendedName>
    <alternativeName>
        <fullName evidence="6">Peroxiredoxin tpx</fullName>
        <shortName evidence="6">Prx</shortName>
    </alternativeName>
    <alternativeName>
        <fullName evidence="6">Thioredoxin peroxidase</fullName>
    </alternativeName>
    <alternativeName>
        <fullName evidence="6">Thioredoxin-dependent peroxiredoxin</fullName>
    </alternativeName>
</protein>
<keyword evidence="2 6" id="KW-0049">Antioxidant</keyword>
<evidence type="ECO:0000256" key="5">
    <source>
        <dbReference type="ARBA" id="ARBA00023284"/>
    </source>
</evidence>
<dbReference type="HAMAP" id="MF_00269">
    <property type="entry name" value="Tpx"/>
    <property type="match status" value="1"/>
</dbReference>
<dbReference type="GO" id="GO:0008379">
    <property type="term" value="F:thioredoxin peroxidase activity"/>
    <property type="evidence" value="ECO:0007669"/>
    <property type="project" value="UniProtKB-UniRule"/>
</dbReference>
<dbReference type="CDD" id="cd03014">
    <property type="entry name" value="PRX_Atyp2cys"/>
    <property type="match status" value="1"/>
</dbReference>
<dbReference type="InterPro" id="IPR036249">
    <property type="entry name" value="Thioredoxin-like_sf"/>
</dbReference>